<dbReference type="GO" id="GO:0005524">
    <property type="term" value="F:ATP binding"/>
    <property type="evidence" value="ECO:0007669"/>
    <property type="project" value="UniProtKB-KW"/>
</dbReference>
<keyword evidence="1" id="KW-0547">Nucleotide-binding</keyword>
<dbReference type="Gene3D" id="1.25.40.10">
    <property type="entry name" value="Tetratricopeptide repeat domain"/>
    <property type="match status" value="1"/>
</dbReference>
<sequence>MVANKLTPVRTVRGRKFLILFAGGNRTIRIAEPSSPHPVNELSPPVTSTSPVAGADFTLFERGAELAVLEKAVGVAVTGDGSAIVLRGPMGIGKSALLAAAAESAAASGCLVLRAQGADTGPAASYSAIDQLLSGLTLTNDWRTADGEVAVMHALTAQLHTLAGSRGLVIVVDDAHWVDEESLRFFAYLAAMPLHSPIALFFGTRPRLAHAPSALIDRIIDTPEVLLLELTVLSKESVNALLAQRLGKRPDSWFTATCLRETGGNPWLLSELAGALDSADISPLAEHSPVVAGLGSQAIQNQVATMTGSLGAVDVAVLHAVAVLGDGVPLDLVTELAGSPSSDRTRAAFDTLANAALFASPVANGSGSFSQPMVRAAVYESIGPAARTQAHRAAAALLSHRDEGASAAKVTPAQAIAATTSTENTASTSILQRAAADAILRGSPESALRYLRRGLAETSDPVARLDMQYSAGVAAYAADPPSAVGYLSEALEHTSDTSRRATLTATLANALMLTGRMAEAIDLLRSERSKLVTARECVIEECAIDDSAEHYDDLIAQLNCIIAIASLTSPDFPGLRDDIAAMLTAPPTTGVGGRSLDGVLAIYHAFRTEPEGVGRAIRAMSDDALDATDPGRGPLQMALKVLTIADVPEALGHLDSSVRRAERLGSLPAVAGAYTYRAHALFLRGRLSDAYQDATTARWATTICGLDNRAFVASVFADICIATGRYADAQATLDWSQVVTSPAAQPYSVFALSSYARLHRVRGDFESGLRLAREVEKRCAPSNGGNPAMVGWRREAALCLFAVGRSVEAAELAAEDLAHARRWGAPGSLAASLRLTAEVGSTSEKVTLLEEATALVRESVARLELAYCLVALGAAKAAAGHPAPETEEGLELALTFGALPLANLARGEVARA</sequence>
<dbReference type="PANTHER" id="PTHR16305">
    <property type="entry name" value="TESTICULAR SOLUBLE ADENYLYL CYCLASE"/>
    <property type="match status" value="1"/>
</dbReference>
<dbReference type="SUPFAM" id="SSF48452">
    <property type="entry name" value="TPR-like"/>
    <property type="match status" value="1"/>
</dbReference>
<evidence type="ECO:0000259" key="3">
    <source>
        <dbReference type="Pfam" id="PF13191"/>
    </source>
</evidence>
<gene>
    <name evidence="4" type="ORF">EH165_01125</name>
</gene>
<evidence type="ECO:0000256" key="2">
    <source>
        <dbReference type="ARBA" id="ARBA00022840"/>
    </source>
</evidence>
<dbReference type="InterPro" id="IPR011990">
    <property type="entry name" value="TPR-like_helical_dom_sf"/>
</dbReference>
<keyword evidence="2" id="KW-0067">ATP-binding</keyword>
<keyword evidence="5" id="KW-1185">Reference proteome</keyword>
<dbReference type="SUPFAM" id="SSF52540">
    <property type="entry name" value="P-loop containing nucleoside triphosphate hydrolases"/>
    <property type="match status" value="1"/>
</dbReference>
<dbReference type="GO" id="GO:0004016">
    <property type="term" value="F:adenylate cyclase activity"/>
    <property type="evidence" value="ECO:0007669"/>
    <property type="project" value="TreeGrafter"/>
</dbReference>
<dbReference type="PANTHER" id="PTHR16305:SF35">
    <property type="entry name" value="TRANSCRIPTIONAL ACTIVATOR DOMAIN"/>
    <property type="match status" value="1"/>
</dbReference>
<reference evidence="4 5" key="2">
    <citation type="submission" date="2018-12" db="EMBL/GenBank/DDBJ databases">
        <title>Nakamurella antarcticus sp. nov., isolated from Antarctica South Shetland Islands soil.</title>
        <authorList>
            <person name="Peng F."/>
        </authorList>
    </citation>
    <scope>NUCLEOTIDE SEQUENCE [LARGE SCALE GENOMIC DNA]</scope>
    <source>
        <strain evidence="4 5">S14-144</strain>
    </source>
</reference>
<dbReference type="OrthoDB" id="3178131at2"/>
<dbReference type="Pfam" id="PF13191">
    <property type="entry name" value="AAA_16"/>
    <property type="match status" value="1"/>
</dbReference>
<dbReference type="Proteomes" id="UP000268084">
    <property type="component" value="Chromosome"/>
</dbReference>
<reference evidence="4 5" key="1">
    <citation type="submission" date="2018-11" db="EMBL/GenBank/DDBJ databases">
        <authorList>
            <person name="Da X."/>
        </authorList>
    </citation>
    <scope>NUCLEOTIDE SEQUENCE [LARGE SCALE GENOMIC DNA]</scope>
    <source>
        <strain evidence="4 5">S14-144</strain>
    </source>
</reference>
<evidence type="ECO:0000313" key="4">
    <source>
        <dbReference type="EMBL" id="AZI56975.1"/>
    </source>
</evidence>
<organism evidence="4 5">
    <name type="scientific">Nakamurella antarctica</name>
    <dbReference type="NCBI Taxonomy" id="1902245"/>
    <lineage>
        <taxon>Bacteria</taxon>
        <taxon>Bacillati</taxon>
        <taxon>Actinomycetota</taxon>
        <taxon>Actinomycetes</taxon>
        <taxon>Nakamurellales</taxon>
        <taxon>Nakamurellaceae</taxon>
        <taxon>Nakamurella</taxon>
    </lineage>
</organism>
<dbReference type="InterPro" id="IPR041664">
    <property type="entry name" value="AAA_16"/>
</dbReference>
<protein>
    <recommendedName>
        <fullName evidence="3">Orc1-like AAA ATPase domain-containing protein</fullName>
    </recommendedName>
</protein>
<evidence type="ECO:0000313" key="5">
    <source>
        <dbReference type="Proteomes" id="UP000268084"/>
    </source>
</evidence>
<evidence type="ECO:0000256" key="1">
    <source>
        <dbReference type="ARBA" id="ARBA00022741"/>
    </source>
</evidence>
<name>A0A3G8ZJF8_9ACTN</name>
<proteinExistence type="predicted"/>
<dbReference type="Gene3D" id="3.40.50.300">
    <property type="entry name" value="P-loop containing nucleotide triphosphate hydrolases"/>
    <property type="match status" value="1"/>
</dbReference>
<dbReference type="KEGG" id="nak:EH165_01125"/>
<feature type="domain" description="Orc1-like AAA ATPase" evidence="3">
    <location>
        <begin position="59"/>
        <end position="192"/>
    </location>
</feature>
<accession>A0A3G8ZJF8</accession>
<dbReference type="AlphaFoldDB" id="A0A3G8ZJF8"/>
<dbReference type="GO" id="GO:0005737">
    <property type="term" value="C:cytoplasm"/>
    <property type="evidence" value="ECO:0007669"/>
    <property type="project" value="TreeGrafter"/>
</dbReference>
<dbReference type="EMBL" id="CP034170">
    <property type="protein sequence ID" value="AZI56975.1"/>
    <property type="molecule type" value="Genomic_DNA"/>
</dbReference>
<dbReference type="InterPro" id="IPR027417">
    <property type="entry name" value="P-loop_NTPase"/>
</dbReference>